<feature type="compositionally biased region" description="Polar residues" evidence="1">
    <location>
        <begin position="246"/>
        <end position="261"/>
    </location>
</feature>
<dbReference type="AlphaFoldDB" id="A0A1G4KAE2"/>
<feature type="compositionally biased region" description="Basic and acidic residues" evidence="1">
    <location>
        <begin position="418"/>
        <end position="427"/>
    </location>
</feature>
<dbReference type="InterPro" id="IPR052146">
    <property type="entry name" value="HOT1"/>
</dbReference>
<feature type="region of interest" description="Disordered" evidence="1">
    <location>
        <begin position="1"/>
        <end position="29"/>
    </location>
</feature>
<gene>
    <name evidence="3" type="ORF">LAMI_0G09714G</name>
</gene>
<dbReference type="PANTHER" id="PTHR37784:SF2">
    <property type="entry name" value="HIGH-OSMOLARITY-INDUCED TRANSCRIPTION PROTEIN 1"/>
    <property type="match status" value="1"/>
</dbReference>
<evidence type="ECO:0000259" key="2">
    <source>
        <dbReference type="Pfam" id="PF12550"/>
    </source>
</evidence>
<dbReference type="EMBL" id="LT598469">
    <property type="protein sequence ID" value="SCV01158.1"/>
    <property type="molecule type" value="Genomic_DNA"/>
</dbReference>
<dbReference type="OrthoDB" id="428577at2759"/>
<feature type="region of interest" description="Disordered" evidence="1">
    <location>
        <begin position="489"/>
        <end position="533"/>
    </location>
</feature>
<dbReference type="GO" id="GO:0060963">
    <property type="term" value="P:positive regulation of ribosomal protein gene transcription by RNA polymerase II"/>
    <property type="evidence" value="ECO:0007669"/>
    <property type="project" value="TreeGrafter"/>
</dbReference>
<dbReference type="STRING" id="1230905.A0A1G4KAE2"/>
<feature type="compositionally biased region" description="Basic and acidic residues" evidence="1">
    <location>
        <begin position="517"/>
        <end position="533"/>
    </location>
</feature>
<keyword evidence="4" id="KW-1185">Reference proteome</keyword>
<dbReference type="PANTHER" id="PTHR37784">
    <property type="entry name" value="PROTEIN MSN1"/>
    <property type="match status" value="1"/>
</dbReference>
<accession>A0A1G4KAE2</accession>
<sequence length="641" mass="69056">MSNPRSDISPLDGTKQGDPRKSSLQSSVNAPVGALDLGIDLSLGSEGGATSKNAPTAAIVDVLGPGANDQVAAGIARSVPSDPGSVGVINDASHNSQITRSEPVPTSVPNGNGLKGSSRYVPGSPESAAISSTNSTTTNVQICQRLDEVAARLITMENSFNKLHYKLFEQESTIQQLKIQNERVSNAILTELRKITSTIPVPHDNDDNEKDGFVTDLLNSITNVSSNYLQKIKSRNSQKGKRHRNSISGNVSSSENQTSPAFINERNGNFAVHEQHTPKNQPLNLGNASEPALGVPRYLSQQSFTLNPNGIKKRKVKGGLSASRAVTMHPSYQDLVPASGMGSISFPCLTLDSLVRRNNLSDEQNINGSSNLGAIPAPLSAGRRGVDIQIGSGDEGISEANTSDSTNDEDGYQEDDEDRRGSSDTEKSFTASKYGIQRGGGHNDANMERSASKNRHTNGGHEPTKNDGASTNEYNEPAVQHTEDLSVGVAKKAAGSSGGAGLDGLAVPPQRGTAARDSNEDHDHVTTASRSEERDADLNYTLLKAPANVRAIWQEYINGLDGNPPVKYLEETYGNKWRLKKNVKTFARRKRLYKFIQNGIKKGRSAEEMIDLLEKRRIYKNEHGEIKKRTIGWLQQSLSGI</sequence>
<evidence type="ECO:0000313" key="3">
    <source>
        <dbReference type="EMBL" id="SCV01158.1"/>
    </source>
</evidence>
<dbReference type="Proteomes" id="UP000191024">
    <property type="component" value="Chromosome G"/>
</dbReference>
<evidence type="ECO:0000256" key="1">
    <source>
        <dbReference type="SAM" id="MobiDB-lite"/>
    </source>
</evidence>
<evidence type="ECO:0000313" key="4">
    <source>
        <dbReference type="Proteomes" id="UP000191024"/>
    </source>
</evidence>
<reference evidence="3 4" key="1">
    <citation type="submission" date="2016-03" db="EMBL/GenBank/DDBJ databases">
        <authorList>
            <person name="Devillers H."/>
        </authorList>
    </citation>
    <scope>NUCLEOTIDE SEQUENCE [LARGE SCALE GENOMIC DNA]</scope>
    <source>
        <strain evidence="3">CBS 11717</strain>
    </source>
</reference>
<feature type="region of interest" description="Disordered" evidence="1">
    <location>
        <begin position="385"/>
        <end position="474"/>
    </location>
</feature>
<feature type="domain" description="Transcription activator GCR1-like" evidence="2">
    <location>
        <begin position="540"/>
        <end position="617"/>
    </location>
</feature>
<feature type="compositionally biased region" description="Acidic residues" evidence="1">
    <location>
        <begin position="406"/>
        <end position="417"/>
    </location>
</feature>
<dbReference type="GO" id="GO:0000978">
    <property type="term" value="F:RNA polymerase II cis-regulatory region sequence-specific DNA binding"/>
    <property type="evidence" value="ECO:0007669"/>
    <property type="project" value="TreeGrafter"/>
</dbReference>
<proteinExistence type="predicted"/>
<organism evidence="3 4">
    <name type="scientific">Lachancea mirantina</name>
    <dbReference type="NCBI Taxonomy" id="1230905"/>
    <lineage>
        <taxon>Eukaryota</taxon>
        <taxon>Fungi</taxon>
        <taxon>Dikarya</taxon>
        <taxon>Ascomycota</taxon>
        <taxon>Saccharomycotina</taxon>
        <taxon>Saccharomycetes</taxon>
        <taxon>Saccharomycetales</taxon>
        <taxon>Saccharomycetaceae</taxon>
        <taxon>Lachancea</taxon>
    </lineage>
</organism>
<feature type="region of interest" description="Disordered" evidence="1">
    <location>
        <begin position="232"/>
        <end position="261"/>
    </location>
</feature>
<dbReference type="InterPro" id="IPR022210">
    <property type="entry name" value="TF_GCR1-like"/>
</dbReference>
<protein>
    <submittedName>
        <fullName evidence="3">LAMI_0G09714g1_1</fullName>
    </submittedName>
</protein>
<feature type="compositionally biased region" description="Basic residues" evidence="1">
    <location>
        <begin position="232"/>
        <end position="245"/>
    </location>
</feature>
<dbReference type="GO" id="GO:0000981">
    <property type="term" value="F:DNA-binding transcription factor activity, RNA polymerase II-specific"/>
    <property type="evidence" value="ECO:0007669"/>
    <property type="project" value="TreeGrafter"/>
</dbReference>
<dbReference type="Pfam" id="PF12550">
    <property type="entry name" value="GCR1_C"/>
    <property type="match status" value="1"/>
</dbReference>
<name>A0A1G4KAE2_9SACH</name>